<gene>
    <name evidence="1" type="ORF">UFOPK2958_00231</name>
</gene>
<sequence>MNQDEIDELAGRISAVVDRVTDLTYDALREQTEGNDQFKDIEKKLSSVRRSLVKAESTLRSLI</sequence>
<reference evidence="1" key="1">
    <citation type="submission" date="2020-05" db="EMBL/GenBank/DDBJ databases">
        <authorList>
            <person name="Chiriac C."/>
            <person name="Salcher M."/>
            <person name="Ghai R."/>
            <person name="Kavagutti S V."/>
        </authorList>
    </citation>
    <scope>NUCLEOTIDE SEQUENCE</scope>
</reference>
<accession>A0A6J6VYH5</accession>
<organism evidence="1">
    <name type="scientific">freshwater metagenome</name>
    <dbReference type="NCBI Taxonomy" id="449393"/>
    <lineage>
        <taxon>unclassified sequences</taxon>
        <taxon>metagenomes</taxon>
        <taxon>ecological metagenomes</taxon>
    </lineage>
</organism>
<proteinExistence type="predicted"/>
<name>A0A6J6VYH5_9ZZZZ</name>
<dbReference type="AlphaFoldDB" id="A0A6J6VYH5"/>
<protein>
    <submittedName>
        <fullName evidence="1">Unannotated protein</fullName>
    </submittedName>
</protein>
<dbReference type="EMBL" id="CAFAAB010000014">
    <property type="protein sequence ID" value="CAB4776544.1"/>
    <property type="molecule type" value="Genomic_DNA"/>
</dbReference>
<evidence type="ECO:0000313" key="1">
    <source>
        <dbReference type="EMBL" id="CAB4776544.1"/>
    </source>
</evidence>